<keyword evidence="3 6" id="KW-0812">Transmembrane</keyword>
<protein>
    <submittedName>
        <fullName evidence="8">EamA domain-containing membrane protein RarD</fullName>
    </submittedName>
</protein>
<dbReference type="Gene3D" id="1.10.3730.20">
    <property type="match status" value="1"/>
</dbReference>
<evidence type="ECO:0000259" key="7">
    <source>
        <dbReference type="Pfam" id="PF00892"/>
    </source>
</evidence>
<gene>
    <name evidence="8" type="ORF">SAMN05443244_3320</name>
</gene>
<keyword evidence="2" id="KW-1003">Cell membrane</keyword>
<dbReference type="PANTHER" id="PTHR42920:SF5">
    <property type="entry name" value="EAMA DOMAIN-CONTAINING PROTEIN"/>
    <property type="match status" value="1"/>
</dbReference>
<evidence type="ECO:0000256" key="2">
    <source>
        <dbReference type="ARBA" id="ARBA00022475"/>
    </source>
</evidence>
<reference evidence="8 9" key="1">
    <citation type="submission" date="2016-10" db="EMBL/GenBank/DDBJ databases">
        <authorList>
            <person name="de Groot N.N."/>
        </authorList>
    </citation>
    <scope>NUCLEOTIDE SEQUENCE [LARGE SCALE GENOMIC DNA]</scope>
    <source>
        <strain evidence="8 9">AB35.6</strain>
    </source>
</reference>
<dbReference type="OrthoDB" id="111528at2"/>
<organism evidence="8 9">
    <name type="scientific">Terriglobus roseus</name>
    <dbReference type="NCBI Taxonomy" id="392734"/>
    <lineage>
        <taxon>Bacteria</taxon>
        <taxon>Pseudomonadati</taxon>
        <taxon>Acidobacteriota</taxon>
        <taxon>Terriglobia</taxon>
        <taxon>Terriglobales</taxon>
        <taxon>Acidobacteriaceae</taxon>
        <taxon>Terriglobus</taxon>
    </lineage>
</organism>
<dbReference type="InterPro" id="IPR051258">
    <property type="entry name" value="Diverse_Substrate_Transporter"/>
</dbReference>
<feature type="transmembrane region" description="Helical" evidence="6">
    <location>
        <begin position="147"/>
        <end position="163"/>
    </location>
</feature>
<feature type="domain" description="EamA" evidence="7">
    <location>
        <begin position="8"/>
        <end position="132"/>
    </location>
</feature>
<dbReference type="PANTHER" id="PTHR42920">
    <property type="entry name" value="OS03G0707200 PROTEIN-RELATED"/>
    <property type="match status" value="1"/>
</dbReference>
<feature type="transmembrane region" description="Helical" evidence="6">
    <location>
        <begin position="207"/>
        <end position="228"/>
    </location>
</feature>
<feature type="transmembrane region" description="Helical" evidence="6">
    <location>
        <begin position="263"/>
        <end position="281"/>
    </location>
</feature>
<evidence type="ECO:0000256" key="4">
    <source>
        <dbReference type="ARBA" id="ARBA00022989"/>
    </source>
</evidence>
<evidence type="ECO:0000313" key="9">
    <source>
        <dbReference type="Proteomes" id="UP000182409"/>
    </source>
</evidence>
<feature type="transmembrane region" description="Helical" evidence="6">
    <location>
        <begin position="175"/>
        <end position="195"/>
    </location>
</feature>
<feature type="transmembrane region" description="Helical" evidence="6">
    <location>
        <begin position="240"/>
        <end position="257"/>
    </location>
</feature>
<feature type="transmembrane region" description="Helical" evidence="6">
    <location>
        <begin position="116"/>
        <end position="135"/>
    </location>
</feature>
<feature type="domain" description="EamA" evidence="7">
    <location>
        <begin position="144"/>
        <end position="280"/>
    </location>
</feature>
<evidence type="ECO:0000256" key="3">
    <source>
        <dbReference type="ARBA" id="ARBA00022692"/>
    </source>
</evidence>
<dbReference type="EMBL" id="FNSD01000001">
    <property type="protein sequence ID" value="SEC38134.1"/>
    <property type="molecule type" value="Genomic_DNA"/>
</dbReference>
<proteinExistence type="predicted"/>
<accession>A0A1H4S280</accession>
<dbReference type="GO" id="GO:0005886">
    <property type="term" value="C:plasma membrane"/>
    <property type="evidence" value="ECO:0007669"/>
    <property type="project" value="UniProtKB-SubCell"/>
</dbReference>
<dbReference type="InterPro" id="IPR000620">
    <property type="entry name" value="EamA_dom"/>
</dbReference>
<dbReference type="Pfam" id="PF00892">
    <property type="entry name" value="EamA"/>
    <property type="match status" value="2"/>
</dbReference>
<evidence type="ECO:0000256" key="1">
    <source>
        <dbReference type="ARBA" id="ARBA00004651"/>
    </source>
</evidence>
<feature type="transmembrane region" description="Helical" evidence="6">
    <location>
        <begin position="87"/>
        <end position="109"/>
    </location>
</feature>
<dbReference type="AlphaFoldDB" id="A0A1H4S280"/>
<dbReference type="Proteomes" id="UP000182409">
    <property type="component" value="Unassembled WGS sequence"/>
</dbReference>
<comment type="subcellular location">
    <subcellularLocation>
        <location evidence="1">Cell membrane</location>
        <topology evidence="1">Multi-pass membrane protein</topology>
    </subcellularLocation>
</comment>
<keyword evidence="5 6" id="KW-0472">Membrane</keyword>
<dbReference type="SUPFAM" id="SSF103481">
    <property type="entry name" value="Multidrug resistance efflux transporter EmrE"/>
    <property type="match status" value="2"/>
</dbReference>
<feature type="transmembrane region" description="Helical" evidence="6">
    <location>
        <begin position="28"/>
        <end position="48"/>
    </location>
</feature>
<keyword evidence="4 6" id="KW-1133">Transmembrane helix</keyword>
<evidence type="ECO:0000256" key="5">
    <source>
        <dbReference type="ARBA" id="ARBA00023136"/>
    </source>
</evidence>
<evidence type="ECO:0000256" key="6">
    <source>
        <dbReference type="SAM" id="Phobius"/>
    </source>
</evidence>
<dbReference type="InterPro" id="IPR037185">
    <property type="entry name" value="EmrE-like"/>
</dbReference>
<evidence type="ECO:0000313" key="8">
    <source>
        <dbReference type="EMBL" id="SEC38134.1"/>
    </source>
</evidence>
<name>A0A1H4S280_9BACT</name>
<sequence>MGFAACGAAGALWGTGFFFGKIALREVSVGHMVLYRFLFAVIPMLPLARGRGDRWTYRDWAILVVTAFFGIPLQFLVQFYGLSLTTLSHAALMIGTMPVILALAAAVFLQERMDNVGWTALAGSTLGACLIALGGHASGASSLKGDLLIVASLLIALVWILGNKNLLNRHRTLEVSARSVMVGTVMMLIWVWLQFGPPPVHGISTKAWISLAASGLLCTASTTMLWNWGMTQVPASQAGIFLNMEPVIGSLLGVLVFHEQLGVFAWLGGALIVGSAAVLTARSPAGAEAAAMAQVE</sequence>
<feature type="transmembrane region" description="Helical" evidence="6">
    <location>
        <begin position="60"/>
        <end position="81"/>
    </location>
</feature>